<reference evidence="6 7" key="1">
    <citation type="submission" date="2015-08" db="EMBL/GenBank/DDBJ databases">
        <title>Comparative genomics of the Campylobacter concisus group.</title>
        <authorList>
            <person name="Yee E."/>
            <person name="Chapman M.H."/>
            <person name="Huynh S."/>
            <person name="Bono J.L."/>
            <person name="On S.L."/>
            <person name="St Leger J."/>
            <person name="Foster G."/>
            <person name="Parker C.T."/>
            <person name="Miller W.G."/>
        </authorList>
    </citation>
    <scope>NUCLEOTIDE SEQUENCE [LARGE SCALE GENOMIC DNA]</scope>
    <source>
        <strain evidence="6 7">RM9337</strain>
    </source>
</reference>
<keyword evidence="7" id="KW-1185">Reference proteome</keyword>
<evidence type="ECO:0000313" key="6">
    <source>
        <dbReference type="EMBL" id="MBE3607350.1"/>
    </source>
</evidence>
<name>A0AAW3ZWY6_9BACT</name>
<organism evidence="6 7">
    <name type="scientific">Campylobacter californiensis</name>
    <dbReference type="NCBI Taxonomy" id="1032243"/>
    <lineage>
        <taxon>Bacteria</taxon>
        <taxon>Pseudomonadati</taxon>
        <taxon>Campylobacterota</taxon>
        <taxon>Epsilonproteobacteria</taxon>
        <taxon>Campylobacterales</taxon>
        <taxon>Campylobacteraceae</taxon>
        <taxon>Campylobacter</taxon>
    </lineage>
</organism>
<dbReference type="NCBIfam" id="TIGR00013">
    <property type="entry name" value="taut"/>
    <property type="match status" value="1"/>
</dbReference>
<evidence type="ECO:0000256" key="1">
    <source>
        <dbReference type="ARBA" id="ARBA00006723"/>
    </source>
</evidence>
<evidence type="ECO:0000256" key="3">
    <source>
        <dbReference type="PIRSR" id="PIRSR618191-1"/>
    </source>
</evidence>
<dbReference type="PANTHER" id="PTHR35530">
    <property type="entry name" value="TAUTOMERASE-RELATED"/>
    <property type="match status" value="1"/>
</dbReference>
<dbReference type="Proteomes" id="UP000650616">
    <property type="component" value="Unassembled WGS sequence"/>
</dbReference>
<dbReference type="SUPFAM" id="SSF55331">
    <property type="entry name" value="Tautomerase/MIF"/>
    <property type="match status" value="1"/>
</dbReference>
<proteinExistence type="inferred from homology"/>
<comment type="similarity">
    <text evidence="1 4">Belongs to the 4-oxalocrotonate tautomerase family.</text>
</comment>
<dbReference type="InterPro" id="IPR014347">
    <property type="entry name" value="Tautomerase/MIF_sf"/>
</dbReference>
<protein>
    <recommendedName>
        <fullName evidence="4">Tautomerase</fullName>
        <ecNumber evidence="4">5.3.2.-</ecNumber>
    </recommendedName>
</protein>
<dbReference type="Pfam" id="PF01361">
    <property type="entry name" value="Tautomerase"/>
    <property type="match status" value="1"/>
</dbReference>
<dbReference type="AlphaFoldDB" id="A0AAW3ZWY6"/>
<dbReference type="Gene3D" id="3.30.429.10">
    <property type="entry name" value="Macrophage Migration Inhibitory Factor"/>
    <property type="match status" value="1"/>
</dbReference>
<dbReference type="EC" id="5.3.2.-" evidence="4"/>
<feature type="active site" description="Proton acceptor; via imino nitrogen" evidence="3">
    <location>
        <position position="2"/>
    </location>
</feature>
<gene>
    <name evidence="6" type="ORF">CCAL9337_01180</name>
</gene>
<dbReference type="InterPro" id="IPR018191">
    <property type="entry name" value="4-OT"/>
</dbReference>
<dbReference type="EMBL" id="LIWG01000001">
    <property type="protein sequence ID" value="MBE3607350.1"/>
    <property type="molecule type" value="Genomic_DNA"/>
</dbReference>
<feature type="domain" description="4-oxalocrotonate tautomerase-like" evidence="5">
    <location>
        <begin position="2"/>
        <end position="61"/>
    </location>
</feature>
<comment type="caution">
    <text evidence="6">The sequence shown here is derived from an EMBL/GenBank/DDBJ whole genome shotgun (WGS) entry which is preliminary data.</text>
</comment>
<dbReference type="InterPro" id="IPR004370">
    <property type="entry name" value="4-OT-like_dom"/>
</dbReference>
<keyword evidence="2 4" id="KW-0413">Isomerase</keyword>
<accession>A0AAW3ZWY6</accession>
<evidence type="ECO:0000256" key="4">
    <source>
        <dbReference type="RuleBase" id="RU362032"/>
    </source>
</evidence>
<evidence type="ECO:0000256" key="2">
    <source>
        <dbReference type="ARBA" id="ARBA00023235"/>
    </source>
</evidence>
<sequence>MPFINIKTAAPEPTKEQKEQIIKETTEMMVRILGKQKERVMVFIETYGQDSVGVDGKSIEEIKKENK</sequence>
<evidence type="ECO:0000259" key="5">
    <source>
        <dbReference type="Pfam" id="PF01361"/>
    </source>
</evidence>
<evidence type="ECO:0000313" key="7">
    <source>
        <dbReference type="Proteomes" id="UP000650616"/>
    </source>
</evidence>
<dbReference type="GO" id="GO:0016853">
    <property type="term" value="F:isomerase activity"/>
    <property type="evidence" value="ECO:0007669"/>
    <property type="project" value="UniProtKB-UniRule"/>
</dbReference>
<dbReference type="PANTHER" id="PTHR35530:SF2">
    <property type="entry name" value="BSL4019 PROTEIN"/>
    <property type="match status" value="1"/>
</dbReference>
<dbReference type="RefSeq" id="WP_170015242.1">
    <property type="nucleotide sequence ID" value="NZ_CP012545.1"/>
</dbReference>